<evidence type="ECO:0000313" key="5">
    <source>
        <dbReference type="Proteomes" id="UP000093592"/>
    </source>
</evidence>
<dbReference type="Proteomes" id="UP000093592">
    <property type="component" value="Unassembled WGS sequence"/>
</dbReference>
<organism evidence="4 5">
    <name type="scientific">Mycobacterium kyorinense</name>
    <dbReference type="NCBI Taxonomy" id="487514"/>
    <lineage>
        <taxon>Bacteria</taxon>
        <taxon>Bacillati</taxon>
        <taxon>Actinomycetota</taxon>
        <taxon>Actinomycetes</taxon>
        <taxon>Mycobacteriales</taxon>
        <taxon>Mycobacteriaceae</taxon>
        <taxon>Mycobacterium</taxon>
    </lineage>
</organism>
<dbReference type="Pfam" id="PF01039">
    <property type="entry name" value="Carboxyl_trans"/>
    <property type="match status" value="1"/>
</dbReference>
<sequence length="517" mass="56034">MTTKTTAELLADLHEKLELAKEPGGENAVAKRAKKGIPSARARIHALVDPGSFLEIGALCKTPGDPNALYGDGVVTGHGRINGRPVAVFSHDQTVFQGSVGEMFGRKVAKLMEWCAMTGCPIIGINDSAGARIQDAVTSLAWYAELARRHEMLRGLVPEISIILGKCAGGAVYSPIQTDLVVAVRDQGYMFITGPDVIKDVTGEEVSLDELGGADNQARYGNIHQVVEDEAAAFQYVRDYLSFLPSNTFDDPPIVNPGLEPEITPSDLELDSIVPDADNTAYDMHEILLRIFDDGDVFDVAAQRGLAMITAFARVDGRPVGVIANQPMHMSGAVDTEASDKAAGFIRFCDSYNLPLVFVVDTPGAMPGVAEEKNGIIKRGGRFFNALVEADVPKVTFIVRKAYGGGYAVMGCKQLAADLNFAWPTARIAVIGADGAAQLLMKRFPDPTAPEAQQVKKDFIEGYNLNMAIPWTAAERGYIDGVIQPHETRLLLRKSLRILRDKQKYDRVQRKHGLTPI</sequence>
<keyword evidence="4" id="KW-0808">Transferase</keyword>
<accession>A0A1A2ZVS4</accession>
<feature type="domain" description="CoA carboxyltransferase C-terminal" evidence="3">
    <location>
        <begin position="265"/>
        <end position="498"/>
    </location>
</feature>
<dbReference type="GO" id="GO:0004658">
    <property type="term" value="F:propionyl-CoA carboxylase activity"/>
    <property type="evidence" value="ECO:0007669"/>
    <property type="project" value="TreeGrafter"/>
</dbReference>
<dbReference type="PANTHER" id="PTHR43842:SF2">
    <property type="entry name" value="PROPIONYL-COA CARBOXYLASE BETA CHAIN, MITOCHONDRIAL"/>
    <property type="match status" value="1"/>
</dbReference>
<name>A0A1A2ZVS4_9MYCO</name>
<evidence type="ECO:0000259" key="3">
    <source>
        <dbReference type="PROSITE" id="PS50989"/>
    </source>
</evidence>
<feature type="domain" description="CoA carboxyltransferase N-terminal" evidence="2">
    <location>
        <begin position="6"/>
        <end position="256"/>
    </location>
</feature>
<dbReference type="InterPro" id="IPR051047">
    <property type="entry name" value="AccD/PCCB"/>
</dbReference>
<comment type="caution">
    <text evidence="4">The sequence shown here is derived from an EMBL/GenBank/DDBJ whole genome shotgun (WGS) entry which is preliminary data.</text>
</comment>
<dbReference type="PANTHER" id="PTHR43842">
    <property type="entry name" value="PROPIONYL-COA CARBOXYLASE BETA CHAIN"/>
    <property type="match status" value="1"/>
</dbReference>
<dbReference type="PROSITE" id="PS50980">
    <property type="entry name" value="COA_CT_NTER"/>
    <property type="match status" value="1"/>
</dbReference>
<evidence type="ECO:0000259" key="2">
    <source>
        <dbReference type="PROSITE" id="PS50980"/>
    </source>
</evidence>
<dbReference type="Gene3D" id="3.90.226.10">
    <property type="entry name" value="2-enoyl-CoA Hydratase, Chain A, domain 1"/>
    <property type="match status" value="2"/>
</dbReference>
<dbReference type="InterPro" id="IPR011763">
    <property type="entry name" value="COA_CT_C"/>
</dbReference>
<comment type="similarity">
    <text evidence="1">Belongs to the AccD/PCCB family.</text>
</comment>
<dbReference type="PROSITE" id="PS50989">
    <property type="entry name" value="COA_CT_CTER"/>
    <property type="match status" value="1"/>
</dbReference>
<protein>
    <submittedName>
        <fullName evidence="4">Methylmalonyl-CoA carboxyltransferase</fullName>
    </submittedName>
</protein>
<proteinExistence type="inferred from homology"/>
<gene>
    <name evidence="4" type="ORF">A5707_11100</name>
</gene>
<dbReference type="OrthoDB" id="4434131at2"/>
<dbReference type="GO" id="GO:0009317">
    <property type="term" value="C:acetyl-CoA carboxylase complex"/>
    <property type="evidence" value="ECO:0007669"/>
    <property type="project" value="TreeGrafter"/>
</dbReference>
<evidence type="ECO:0000256" key="1">
    <source>
        <dbReference type="ARBA" id="ARBA00006102"/>
    </source>
</evidence>
<dbReference type="InterPro" id="IPR029045">
    <property type="entry name" value="ClpP/crotonase-like_dom_sf"/>
</dbReference>
<evidence type="ECO:0000313" key="4">
    <source>
        <dbReference type="EMBL" id="OBI53793.1"/>
    </source>
</evidence>
<dbReference type="EMBL" id="LZKJ01000005">
    <property type="protein sequence ID" value="OBI53793.1"/>
    <property type="molecule type" value="Genomic_DNA"/>
</dbReference>
<dbReference type="InterPro" id="IPR034733">
    <property type="entry name" value="AcCoA_carboxyl_beta"/>
</dbReference>
<dbReference type="RefSeq" id="WP_065012528.1">
    <property type="nucleotide sequence ID" value="NZ_LZKJ01000005.1"/>
</dbReference>
<dbReference type="SUPFAM" id="SSF52096">
    <property type="entry name" value="ClpP/crotonase"/>
    <property type="match status" value="2"/>
</dbReference>
<dbReference type="InterPro" id="IPR011762">
    <property type="entry name" value="COA_CT_N"/>
</dbReference>
<reference evidence="5" key="1">
    <citation type="submission" date="2016-06" db="EMBL/GenBank/DDBJ databases">
        <authorList>
            <person name="Sutton G."/>
            <person name="Brinkac L."/>
            <person name="Sanka R."/>
            <person name="Adams M."/>
            <person name="Lau E."/>
            <person name="Sam S."/>
            <person name="Sreng N."/>
            <person name="Him V."/>
            <person name="Kerleguer A."/>
            <person name="Cheng S."/>
        </authorList>
    </citation>
    <scope>NUCLEOTIDE SEQUENCE [LARGE SCALE GENOMIC DNA]</scope>
    <source>
        <strain evidence="5">E861</strain>
    </source>
</reference>
<dbReference type="GO" id="GO:0016740">
    <property type="term" value="F:transferase activity"/>
    <property type="evidence" value="ECO:0007669"/>
    <property type="project" value="UniProtKB-KW"/>
</dbReference>
<dbReference type="AlphaFoldDB" id="A0A1A2ZVS4"/>